<evidence type="ECO:0000313" key="3">
    <source>
        <dbReference type="EMBL" id="PLW46826.1"/>
    </source>
</evidence>
<sequence length="248" mass="27667">MGQDQKQQSNRHTRSSSTHSLPALGRRLSNGSLKAVKWISKQFKSNKKSSRSSTSSDSDELWGTSREIPADLYNDEPPTPSPSQGMSKNTEEAVTMSTLGHRSRRRNLENHWRDIYSFDSQQAHLPPKPTPANKNAISNRPLTHEARGRLRTLSSQSSRPSPHQLQPSPLDSLRARPSYHSVRLSSMNMEKLVSTLPNPGPPPSIPLPRPPTPTSLYPIPTVLPLRYSQRTKIYDEDSLYSSPKSTGA</sequence>
<dbReference type="OrthoDB" id="2499733at2759"/>
<feature type="compositionally biased region" description="Polar residues" evidence="1">
    <location>
        <begin position="152"/>
        <end position="169"/>
    </location>
</feature>
<dbReference type="Proteomes" id="UP000235392">
    <property type="component" value="Unassembled WGS sequence"/>
</dbReference>
<keyword evidence="5" id="KW-1185">Reference proteome</keyword>
<organism evidence="4 5">
    <name type="scientific">Puccinia coronata f. sp. avenae</name>
    <dbReference type="NCBI Taxonomy" id="200324"/>
    <lineage>
        <taxon>Eukaryota</taxon>
        <taxon>Fungi</taxon>
        <taxon>Dikarya</taxon>
        <taxon>Basidiomycota</taxon>
        <taxon>Pucciniomycotina</taxon>
        <taxon>Pucciniomycetes</taxon>
        <taxon>Pucciniales</taxon>
        <taxon>Pucciniaceae</taxon>
        <taxon>Puccinia</taxon>
    </lineage>
</organism>
<accession>A0A2N5VKB1</accession>
<dbReference type="AlphaFoldDB" id="A0A2N5VKB1"/>
<evidence type="ECO:0000256" key="1">
    <source>
        <dbReference type="SAM" id="MobiDB-lite"/>
    </source>
</evidence>
<feature type="region of interest" description="Disordered" evidence="1">
    <location>
        <begin position="190"/>
        <end position="214"/>
    </location>
</feature>
<evidence type="ECO:0000313" key="6">
    <source>
        <dbReference type="Proteomes" id="UP000235392"/>
    </source>
</evidence>
<dbReference type="EMBL" id="PGCJ01000090">
    <property type="protein sequence ID" value="PLW50412.1"/>
    <property type="molecule type" value="Genomic_DNA"/>
</dbReference>
<dbReference type="EMBL" id="PGCJ01000889">
    <property type="protein sequence ID" value="PLW15699.1"/>
    <property type="molecule type" value="Genomic_DNA"/>
</dbReference>
<dbReference type="EMBL" id="PGCI01000036">
    <property type="protein sequence ID" value="PLW46826.1"/>
    <property type="molecule type" value="Genomic_DNA"/>
</dbReference>
<feature type="region of interest" description="Disordered" evidence="1">
    <location>
        <begin position="120"/>
        <end position="176"/>
    </location>
</feature>
<feature type="compositionally biased region" description="Polar residues" evidence="1">
    <location>
        <begin position="132"/>
        <end position="141"/>
    </location>
</feature>
<protein>
    <submittedName>
        <fullName evidence="4">Uncharacterized protein</fullName>
    </submittedName>
</protein>
<comment type="caution">
    <text evidence="4">The sequence shown here is derived from an EMBL/GenBank/DDBJ whole genome shotgun (WGS) entry which is preliminary data.</text>
</comment>
<reference evidence="5 6" key="1">
    <citation type="submission" date="2017-11" db="EMBL/GenBank/DDBJ databases">
        <title>De novo assembly and phasing of dikaryotic genomes from two isolates of Puccinia coronata f. sp. avenae, the causal agent of oat crown rust.</title>
        <authorList>
            <person name="Miller M.E."/>
            <person name="Zhang Y."/>
            <person name="Omidvar V."/>
            <person name="Sperschneider J."/>
            <person name="Schwessinger B."/>
            <person name="Raley C."/>
            <person name="Palmer J.M."/>
            <person name="Garnica D."/>
            <person name="Upadhyaya N."/>
            <person name="Rathjen J."/>
            <person name="Taylor J.M."/>
            <person name="Park R.F."/>
            <person name="Dodds P.N."/>
            <person name="Hirsch C.D."/>
            <person name="Kianian S.F."/>
            <person name="Figueroa M."/>
        </authorList>
    </citation>
    <scope>NUCLEOTIDE SEQUENCE [LARGE SCALE GENOMIC DNA]</scope>
    <source>
        <strain evidence="4">12NC29</strain>
        <strain evidence="3">12SD80</strain>
    </source>
</reference>
<proteinExistence type="predicted"/>
<feature type="region of interest" description="Disordered" evidence="1">
    <location>
        <begin position="1"/>
        <end position="108"/>
    </location>
</feature>
<evidence type="ECO:0000313" key="5">
    <source>
        <dbReference type="Proteomes" id="UP000235388"/>
    </source>
</evidence>
<name>A0A2N5VKB1_9BASI</name>
<feature type="compositionally biased region" description="Pro residues" evidence="1">
    <location>
        <begin position="198"/>
        <end position="213"/>
    </location>
</feature>
<dbReference type="Proteomes" id="UP000235388">
    <property type="component" value="Unassembled WGS sequence"/>
</dbReference>
<evidence type="ECO:0000313" key="4">
    <source>
        <dbReference type="EMBL" id="PLW50412.1"/>
    </source>
</evidence>
<evidence type="ECO:0000313" key="2">
    <source>
        <dbReference type="EMBL" id="PLW15699.1"/>
    </source>
</evidence>
<gene>
    <name evidence="4" type="ORF">PCANC_07587</name>
    <name evidence="2" type="ORF">PCANC_14328</name>
    <name evidence="3" type="ORF">PCASD_05988</name>
</gene>